<sequence>MDQNLNTWHLENFDCFFELSVAEKKFIHRNTEMKTIEKNEVIYFQDDLAHSIYFIKVGRIRISKFNKKGKEFILNILYPGEIFGEASVMGKDKRKEAAIAEDKVSLCIMKENKMKELLLQVPMLNFKFSQILEERLEKTQKRLEDLIFKSNQQRIIEFLKDSVNTSENSNGIFRIKNSLTHDKIAKLTSTNRQEVSSVFSYLKKHNIIDYDRTYISILDFKKLETS</sequence>
<dbReference type="Proteomes" id="UP000321367">
    <property type="component" value="Unassembled WGS sequence"/>
</dbReference>
<keyword evidence="1" id="KW-0805">Transcription regulation</keyword>
<dbReference type="SUPFAM" id="SSF46785">
    <property type="entry name" value="Winged helix' DNA-binding domain"/>
    <property type="match status" value="1"/>
</dbReference>
<dbReference type="OrthoDB" id="9788438at2"/>
<dbReference type="PANTHER" id="PTHR24567">
    <property type="entry name" value="CRP FAMILY TRANSCRIPTIONAL REGULATORY PROTEIN"/>
    <property type="match status" value="1"/>
</dbReference>
<dbReference type="Gene3D" id="1.10.10.10">
    <property type="entry name" value="Winged helix-like DNA-binding domain superfamily/Winged helix DNA-binding domain"/>
    <property type="match status" value="1"/>
</dbReference>
<reference evidence="5 6" key="1">
    <citation type="submission" date="2019-08" db="EMBL/GenBank/DDBJ databases">
        <title>Genome sequence of Gillisia hiemivivida IC154 (type strain).</title>
        <authorList>
            <person name="Bowman J.P."/>
        </authorList>
    </citation>
    <scope>NUCLEOTIDE SEQUENCE [LARGE SCALE GENOMIC DNA]</scope>
    <source>
        <strain evidence="5 6">IC154</strain>
    </source>
</reference>
<dbReference type="CDD" id="cd00038">
    <property type="entry name" value="CAP_ED"/>
    <property type="match status" value="1"/>
</dbReference>
<keyword evidence="2" id="KW-0238">DNA-binding</keyword>
<protein>
    <submittedName>
        <fullName evidence="5">Crp/Fnr family transcriptional regulator</fullName>
    </submittedName>
</protein>
<dbReference type="InterPro" id="IPR014710">
    <property type="entry name" value="RmlC-like_jellyroll"/>
</dbReference>
<dbReference type="GO" id="GO:0005829">
    <property type="term" value="C:cytosol"/>
    <property type="evidence" value="ECO:0007669"/>
    <property type="project" value="TreeGrafter"/>
</dbReference>
<dbReference type="Pfam" id="PF00027">
    <property type="entry name" value="cNMP_binding"/>
    <property type="match status" value="1"/>
</dbReference>
<dbReference type="PANTHER" id="PTHR24567:SF26">
    <property type="entry name" value="REGULATORY PROTEIN YEIL"/>
    <property type="match status" value="1"/>
</dbReference>
<organism evidence="5 6">
    <name type="scientific">Gillisia hiemivivida</name>
    <dbReference type="NCBI Taxonomy" id="291190"/>
    <lineage>
        <taxon>Bacteria</taxon>
        <taxon>Pseudomonadati</taxon>
        <taxon>Bacteroidota</taxon>
        <taxon>Flavobacteriia</taxon>
        <taxon>Flavobacteriales</taxon>
        <taxon>Flavobacteriaceae</taxon>
        <taxon>Gillisia</taxon>
    </lineage>
</organism>
<dbReference type="SMART" id="SM00100">
    <property type="entry name" value="cNMP"/>
    <property type="match status" value="1"/>
</dbReference>
<dbReference type="SUPFAM" id="SSF51206">
    <property type="entry name" value="cAMP-binding domain-like"/>
    <property type="match status" value="1"/>
</dbReference>
<dbReference type="Gene3D" id="2.60.120.10">
    <property type="entry name" value="Jelly Rolls"/>
    <property type="match status" value="1"/>
</dbReference>
<dbReference type="EMBL" id="VORY01000002">
    <property type="protein sequence ID" value="TXD95005.1"/>
    <property type="molecule type" value="Genomic_DNA"/>
</dbReference>
<dbReference type="GO" id="GO:0003677">
    <property type="term" value="F:DNA binding"/>
    <property type="evidence" value="ECO:0007669"/>
    <property type="project" value="UniProtKB-KW"/>
</dbReference>
<dbReference type="AlphaFoldDB" id="A0A5C6ZVZ5"/>
<name>A0A5C6ZVZ5_9FLAO</name>
<dbReference type="PROSITE" id="PS50042">
    <property type="entry name" value="CNMP_BINDING_3"/>
    <property type="match status" value="1"/>
</dbReference>
<dbReference type="GO" id="GO:0003700">
    <property type="term" value="F:DNA-binding transcription factor activity"/>
    <property type="evidence" value="ECO:0007669"/>
    <property type="project" value="TreeGrafter"/>
</dbReference>
<evidence type="ECO:0000259" key="4">
    <source>
        <dbReference type="PROSITE" id="PS50042"/>
    </source>
</evidence>
<proteinExistence type="predicted"/>
<evidence type="ECO:0000313" key="6">
    <source>
        <dbReference type="Proteomes" id="UP000321367"/>
    </source>
</evidence>
<dbReference type="Pfam" id="PF13545">
    <property type="entry name" value="HTH_Crp_2"/>
    <property type="match status" value="1"/>
</dbReference>
<keyword evidence="3" id="KW-0804">Transcription</keyword>
<evidence type="ECO:0000313" key="5">
    <source>
        <dbReference type="EMBL" id="TXD95005.1"/>
    </source>
</evidence>
<evidence type="ECO:0000256" key="1">
    <source>
        <dbReference type="ARBA" id="ARBA00023015"/>
    </source>
</evidence>
<evidence type="ECO:0000256" key="3">
    <source>
        <dbReference type="ARBA" id="ARBA00023163"/>
    </source>
</evidence>
<accession>A0A5C6ZVZ5</accession>
<keyword evidence="6" id="KW-1185">Reference proteome</keyword>
<dbReference type="InterPro" id="IPR000595">
    <property type="entry name" value="cNMP-bd_dom"/>
</dbReference>
<dbReference type="InterPro" id="IPR036388">
    <property type="entry name" value="WH-like_DNA-bd_sf"/>
</dbReference>
<comment type="caution">
    <text evidence="5">The sequence shown here is derived from an EMBL/GenBank/DDBJ whole genome shotgun (WGS) entry which is preliminary data.</text>
</comment>
<evidence type="ECO:0000256" key="2">
    <source>
        <dbReference type="ARBA" id="ARBA00023125"/>
    </source>
</evidence>
<dbReference type="InterPro" id="IPR012318">
    <property type="entry name" value="HTH_CRP"/>
</dbReference>
<gene>
    <name evidence="5" type="ORF">ES724_02275</name>
</gene>
<dbReference type="InterPro" id="IPR036390">
    <property type="entry name" value="WH_DNA-bd_sf"/>
</dbReference>
<feature type="domain" description="Cyclic nucleotide-binding" evidence="4">
    <location>
        <begin position="15"/>
        <end position="135"/>
    </location>
</feature>
<dbReference type="InterPro" id="IPR050397">
    <property type="entry name" value="Env_Response_Regulators"/>
</dbReference>
<dbReference type="InterPro" id="IPR018490">
    <property type="entry name" value="cNMP-bd_dom_sf"/>
</dbReference>